<dbReference type="STRING" id="360411.AC812_06530"/>
<dbReference type="GO" id="GO:0030151">
    <property type="term" value="F:molybdenum ion binding"/>
    <property type="evidence" value="ECO:0007669"/>
    <property type="project" value="InterPro"/>
</dbReference>
<dbReference type="InterPro" id="IPR011037">
    <property type="entry name" value="Pyrv_Knase-like_insert_dom_sf"/>
</dbReference>
<protein>
    <recommendedName>
        <fullName evidence="1">MOSC domain-containing protein</fullName>
    </recommendedName>
</protein>
<dbReference type="PANTHER" id="PTHR36930:SF1">
    <property type="entry name" value="MOSC DOMAIN-CONTAINING PROTEIN"/>
    <property type="match status" value="1"/>
</dbReference>
<evidence type="ECO:0000259" key="1">
    <source>
        <dbReference type="PROSITE" id="PS51340"/>
    </source>
</evidence>
<evidence type="ECO:0000313" key="3">
    <source>
        <dbReference type="Proteomes" id="UP000050514"/>
    </source>
</evidence>
<organism evidence="2 3">
    <name type="scientific">Bellilinea caldifistulae</name>
    <dbReference type="NCBI Taxonomy" id="360411"/>
    <lineage>
        <taxon>Bacteria</taxon>
        <taxon>Bacillati</taxon>
        <taxon>Chloroflexota</taxon>
        <taxon>Anaerolineae</taxon>
        <taxon>Anaerolineales</taxon>
        <taxon>Anaerolineaceae</taxon>
        <taxon>Bellilinea</taxon>
    </lineage>
</organism>
<proteinExistence type="predicted"/>
<dbReference type="PROSITE" id="PS51340">
    <property type="entry name" value="MOSC"/>
    <property type="match status" value="1"/>
</dbReference>
<dbReference type="RefSeq" id="WP_061919310.1">
    <property type="nucleotide sequence ID" value="NZ_DF967971.1"/>
</dbReference>
<comment type="caution">
    <text evidence="2">The sequence shown here is derived from an EMBL/GenBank/DDBJ whole genome shotgun (WGS) entry which is preliminary data.</text>
</comment>
<name>A0A0P6Y3Z1_9CHLR</name>
<dbReference type="InterPro" id="IPR052716">
    <property type="entry name" value="MOSC_domain"/>
</dbReference>
<dbReference type="Gene3D" id="2.40.33.20">
    <property type="entry name" value="PK beta-barrel domain-like"/>
    <property type="match status" value="1"/>
</dbReference>
<dbReference type="OrthoDB" id="9808413at2"/>
<dbReference type="EMBL" id="LGHJ01000012">
    <property type="protein sequence ID" value="KPL76318.1"/>
    <property type="molecule type" value="Genomic_DNA"/>
</dbReference>
<dbReference type="AlphaFoldDB" id="A0A0P6Y3Z1"/>
<keyword evidence="3" id="KW-1185">Reference proteome</keyword>
<dbReference type="SUPFAM" id="SSF50800">
    <property type="entry name" value="PK beta-barrel domain-like"/>
    <property type="match status" value="1"/>
</dbReference>
<dbReference type="InterPro" id="IPR005302">
    <property type="entry name" value="MoCF_Sase_C"/>
</dbReference>
<accession>A0A0P6Y3Z1</accession>
<evidence type="ECO:0000313" key="2">
    <source>
        <dbReference type="EMBL" id="KPL76318.1"/>
    </source>
</evidence>
<dbReference type="Proteomes" id="UP000050514">
    <property type="component" value="Unassembled WGS sequence"/>
</dbReference>
<dbReference type="Pfam" id="PF03473">
    <property type="entry name" value="MOSC"/>
    <property type="match status" value="1"/>
</dbReference>
<feature type="domain" description="MOSC" evidence="1">
    <location>
        <begin position="23"/>
        <end position="180"/>
    </location>
</feature>
<gene>
    <name evidence="2" type="ORF">AC812_06530</name>
</gene>
<dbReference type="PANTHER" id="PTHR36930">
    <property type="entry name" value="METAL-SULFUR CLUSTER BIOSYNTHESIS PROTEINS YUAD-RELATED"/>
    <property type="match status" value="1"/>
</dbReference>
<dbReference type="GO" id="GO:0003824">
    <property type="term" value="F:catalytic activity"/>
    <property type="evidence" value="ECO:0007669"/>
    <property type="project" value="InterPro"/>
</dbReference>
<dbReference type="GO" id="GO:0030170">
    <property type="term" value="F:pyridoxal phosphate binding"/>
    <property type="evidence" value="ECO:0007669"/>
    <property type="project" value="InterPro"/>
</dbReference>
<sequence>MKNSLSGVVEGLFLGLHADSLVTTPVSEVQVTFEGFVGDKHAGWTRLSDSRTPHYERGTLIRNDRQVSLVSSEELSEIAQRLSILTVQPEWLGANLLLSGIPNLTRLPPPARLFFEQGVVLAVSAENLPCTGPGRVIQQNYPEREGLAPQFVKAARGLRGLVAVVEHPGVITLGEKVRAEIPSQYQYRL</sequence>
<reference evidence="2 3" key="1">
    <citation type="submission" date="2015-07" db="EMBL/GenBank/DDBJ databases">
        <title>Draft genome of Bellilinea caldifistulae DSM 17877.</title>
        <authorList>
            <person name="Hemp J."/>
            <person name="Ward L.M."/>
            <person name="Pace L.A."/>
            <person name="Fischer W.W."/>
        </authorList>
    </citation>
    <scope>NUCLEOTIDE SEQUENCE [LARGE SCALE GENOMIC DNA]</scope>
    <source>
        <strain evidence="2 3">GOMI-1</strain>
    </source>
</reference>